<evidence type="ECO:0000313" key="2">
    <source>
        <dbReference type="Proteomes" id="UP000490060"/>
    </source>
</evidence>
<dbReference type="AlphaFoldDB" id="A0A2I2MCY6"/>
<name>A0A2I2MCY6_9FLAO</name>
<organism evidence="1 2">
    <name type="scientific">Tenacibaculum finnmarkense genomovar ulcerans</name>
    <dbReference type="NCBI Taxonomy" id="2781388"/>
    <lineage>
        <taxon>Bacteria</taxon>
        <taxon>Pseudomonadati</taxon>
        <taxon>Bacteroidota</taxon>
        <taxon>Flavobacteriia</taxon>
        <taxon>Flavobacteriales</taxon>
        <taxon>Flavobacteriaceae</taxon>
        <taxon>Tenacibaculum</taxon>
        <taxon>Tenacibaculum finnmarkense</taxon>
    </lineage>
</organism>
<sequence length="426" mass="50799">MDSNPKGIEGENFVNDIANNIFLEYWCYPSPKDEKGDKKEICDLLILFQDILIIISVKNYDFKGNYDRYFKNTIDKALKQIQGAERRLFNTKEIYFKHPKKEIELFQKNKYSKIFRIIVNLGEGLKFYHPSVYTKSNHHVTIMNRGTWFSIVNEMNTIVDLTNYLTERESLLKQKDVIMLTCTDNELDEKTYLKVNEHLDKVIRQNKKQVYISGNELDLLASYIKNSNSYSNELKSDEFQGIFFDLNNTWESFVSTPEYLLKKQNDKDSFFIDNFVIEEIGYRKELKVLAEKLMSLSRFKRRIISKHFFDFYKKYKNISNNHLARVFANVSEFGFVFVKYPEKLKGEQLDNALLLAVDSFAVHTNYLTKEYILIAYYDDFKGLKYNYFEFLNRFTQKEEEQIMIDAKSLGWFSDSFKYRDVNEKEY</sequence>
<accession>A0A2I2MCY6</accession>
<evidence type="ECO:0008006" key="3">
    <source>
        <dbReference type="Google" id="ProtNLM"/>
    </source>
</evidence>
<evidence type="ECO:0000313" key="1">
    <source>
        <dbReference type="EMBL" id="SOU89900.1"/>
    </source>
</evidence>
<dbReference type="Proteomes" id="UP000490060">
    <property type="component" value="Unassembled WGS sequence"/>
</dbReference>
<proteinExistence type="predicted"/>
<reference evidence="1 2" key="1">
    <citation type="submission" date="2017-11" db="EMBL/GenBank/DDBJ databases">
        <authorList>
            <person name="Duchaud E."/>
        </authorList>
    </citation>
    <scope>NUCLEOTIDE SEQUENCE [LARGE SCALE GENOMIC DNA]</scope>
    <source>
        <strain evidence="1 2">TNO010</strain>
    </source>
</reference>
<dbReference type="EMBL" id="OENE01000052">
    <property type="protein sequence ID" value="SOU89900.1"/>
    <property type="molecule type" value="Genomic_DNA"/>
</dbReference>
<dbReference type="RefSeq" id="WP_101907138.1">
    <property type="nucleotide sequence ID" value="NZ_OENE01000052.1"/>
</dbReference>
<gene>
    <name evidence="1" type="ORF">TNO010_60009</name>
</gene>
<protein>
    <recommendedName>
        <fullName evidence="3">NERD domain-containing protein</fullName>
    </recommendedName>
</protein>